<protein>
    <recommendedName>
        <fullName evidence="3">DUF4795 domain-containing protein</fullName>
    </recommendedName>
</protein>
<dbReference type="InterPro" id="IPR032013">
    <property type="entry name" value="DUF4795"/>
</dbReference>
<dbReference type="OrthoDB" id="5981048at2759"/>
<dbReference type="Ensembl" id="ENSLLET00000049086.1">
    <property type="protein sequence ID" value="ENSLLEP00000047228.1"/>
    <property type="gene ID" value="ENSLLEG00000029838.1"/>
</dbReference>
<dbReference type="Pfam" id="PF16043">
    <property type="entry name" value="DUF4795"/>
    <property type="match status" value="1"/>
</dbReference>
<organism evidence="4 5">
    <name type="scientific">Leptobrachium leishanense</name>
    <name type="common">Leishan spiny toad</name>
    <dbReference type="NCBI Taxonomy" id="445787"/>
    <lineage>
        <taxon>Eukaryota</taxon>
        <taxon>Metazoa</taxon>
        <taxon>Chordata</taxon>
        <taxon>Craniata</taxon>
        <taxon>Vertebrata</taxon>
        <taxon>Euteleostomi</taxon>
        <taxon>Amphibia</taxon>
        <taxon>Batrachia</taxon>
        <taxon>Anura</taxon>
        <taxon>Pelobatoidea</taxon>
        <taxon>Megophryidae</taxon>
        <taxon>Leptobrachium</taxon>
    </lineage>
</organism>
<feature type="region of interest" description="Disordered" evidence="2">
    <location>
        <begin position="507"/>
        <end position="538"/>
    </location>
</feature>
<evidence type="ECO:0000259" key="3">
    <source>
        <dbReference type="Pfam" id="PF16043"/>
    </source>
</evidence>
<dbReference type="Proteomes" id="UP000694569">
    <property type="component" value="Unplaced"/>
</dbReference>
<reference evidence="4" key="2">
    <citation type="submission" date="2025-09" db="UniProtKB">
        <authorList>
            <consortium name="Ensembl"/>
        </authorList>
    </citation>
    <scope>IDENTIFICATION</scope>
</reference>
<feature type="domain" description="DUF4795" evidence="3">
    <location>
        <begin position="301"/>
        <end position="497"/>
    </location>
</feature>
<dbReference type="AlphaFoldDB" id="A0A8C5R5I2"/>
<evidence type="ECO:0000256" key="1">
    <source>
        <dbReference type="SAM" id="Coils"/>
    </source>
</evidence>
<feature type="coiled-coil region" evidence="1">
    <location>
        <begin position="253"/>
        <end position="352"/>
    </location>
</feature>
<dbReference type="GeneTree" id="ENSGT00940000162979"/>
<sequence length="671" mass="75595">MSASVSLKELVNLAIGSPEVGAVNFNALYALLHGILEHLQLGDVRRVLSQEEREFVHPSLVKEVNQTERPPSLFWQLQEKVSRMEGKLQQLDSLPSSNSLLQASQSQNKPVQEMWQLIQLKKKVEMNEDGVNKVMSTFQELLSTFNSLKQTTDLIQGNLSTLSDTVQKMNMHEIRQRLLDLEGRAQDIPNLVNKLENLQKKLSSYPESVELVTWPSLHDTLAVEDNHMTLSDDVKQKNAKGILRGLGRLPESHQTLEKQVRAIEEELRRLEREIDNVGVPEDLLQQLQSLRRDMDRIFTENNKDKDELKALQNALHQLNAALQKLDAKTAKMEAELTETATLQAQIHELEKRKLDREELTLELSTKADKRALDTKVGHTQLEAAVSEVNGVLEDLIKKLDGQDAEWRSMLEKLLAGLEAKLTSKDLDSINRDLEELRRILKKHLDSRQTFDPDGAAGSRKKLFEKVKCISCDRPVTIATGPHMVTVRSASMLPRNRPNTAEFTRERGIGDSMQGPEPEFQYSETPRPHTSCSHHRRMTSRTQHLTTVYPYGDPAQPLYRNSEIDLVGIDGLTYKGRLDRPFGNQASEMDPSAALAPLPPSRIERARSATQQRSLSTPVNRESPVLGFFWGGGGELQASESHVGGGGAIGVVFTDRAIIHQQPDFFPRQVHQ</sequence>
<proteinExistence type="predicted"/>
<evidence type="ECO:0000313" key="5">
    <source>
        <dbReference type="Proteomes" id="UP000694569"/>
    </source>
</evidence>
<keyword evidence="5" id="KW-1185">Reference proteome</keyword>
<accession>A0A8C5R5I2</accession>
<name>A0A8C5R5I2_9ANUR</name>
<feature type="coiled-coil region" evidence="1">
    <location>
        <begin position="419"/>
        <end position="446"/>
    </location>
</feature>
<reference evidence="4" key="1">
    <citation type="submission" date="2025-08" db="UniProtKB">
        <authorList>
            <consortium name="Ensembl"/>
        </authorList>
    </citation>
    <scope>IDENTIFICATION</scope>
</reference>
<dbReference type="PANTHER" id="PTHR47080">
    <property type="entry name" value="CHROMOSOME 16 OPEN READING FRAME 96"/>
    <property type="match status" value="1"/>
</dbReference>
<feature type="compositionally biased region" description="Polar residues" evidence="2">
    <location>
        <begin position="521"/>
        <end position="530"/>
    </location>
</feature>
<evidence type="ECO:0000313" key="4">
    <source>
        <dbReference type="Ensembl" id="ENSLLEP00000047228.1"/>
    </source>
</evidence>
<dbReference type="PANTHER" id="PTHR47080:SF1">
    <property type="entry name" value="CHROMOSOME 16 OPEN READING FRAME 96"/>
    <property type="match status" value="1"/>
</dbReference>
<evidence type="ECO:0000256" key="2">
    <source>
        <dbReference type="SAM" id="MobiDB-lite"/>
    </source>
</evidence>
<keyword evidence="1" id="KW-0175">Coiled coil</keyword>
<dbReference type="SUPFAM" id="SSF58100">
    <property type="entry name" value="Bacterial hemolysins"/>
    <property type="match status" value="1"/>
</dbReference>